<accession>A0A0F9FCQ3</accession>
<gene>
    <name evidence="1" type="ORF">LCGC14_1967460</name>
</gene>
<name>A0A0F9FCQ3_9ZZZZ</name>
<sequence length="101" mass="10854">MRWEEQAQIALKKHRKKAGEWSEDCHTIMADVAFAIVQQAAMTAIAEVKVGAGVRLQTAALVMGTLATSGAQGPEFTAQRAVKFADALIAEIQKPTEETDA</sequence>
<dbReference type="AlphaFoldDB" id="A0A0F9FCQ3"/>
<dbReference type="EMBL" id="LAZR01021779">
    <property type="protein sequence ID" value="KKL84164.1"/>
    <property type="molecule type" value="Genomic_DNA"/>
</dbReference>
<organism evidence="1">
    <name type="scientific">marine sediment metagenome</name>
    <dbReference type="NCBI Taxonomy" id="412755"/>
    <lineage>
        <taxon>unclassified sequences</taxon>
        <taxon>metagenomes</taxon>
        <taxon>ecological metagenomes</taxon>
    </lineage>
</organism>
<evidence type="ECO:0000313" key="1">
    <source>
        <dbReference type="EMBL" id="KKL84164.1"/>
    </source>
</evidence>
<comment type="caution">
    <text evidence="1">The sequence shown here is derived from an EMBL/GenBank/DDBJ whole genome shotgun (WGS) entry which is preliminary data.</text>
</comment>
<protein>
    <submittedName>
        <fullName evidence="1">Uncharacterized protein</fullName>
    </submittedName>
</protein>
<reference evidence="1" key="1">
    <citation type="journal article" date="2015" name="Nature">
        <title>Complex archaea that bridge the gap between prokaryotes and eukaryotes.</title>
        <authorList>
            <person name="Spang A."/>
            <person name="Saw J.H."/>
            <person name="Jorgensen S.L."/>
            <person name="Zaremba-Niedzwiedzka K."/>
            <person name="Martijn J."/>
            <person name="Lind A.E."/>
            <person name="van Eijk R."/>
            <person name="Schleper C."/>
            <person name="Guy L."/>
            <person name="Ettema T.J."/>
        </authorList>
    </citation>
    <scope>NUCLEOTIDE SEQUENCE</scope>
</reference>
<proteinExistence type="predicted"/>